<dbReference type="Gene3D" id="3.10.620.30">
    <property type="match status" value="1"/>
</dbReference>
<name>A0ABM7VI50_9BACT</name>
<accession>A0ABM7VI50</accession>
<dbReference type="InterPro" id="IPR002931">
    <property type="entry name" value="Transglutaminase-like"/>
</dbReference>
<evidence type="ECO:0000313" key="3">
    <source>
        <dbReference type="Proteomes" id="UP001354989"/>
    </source>
</evidence>
<dbReference type="Pfam" id="PF01841">
    <property type="entry name" value="Transglut_core"/>
    <property type="match status" value="1"/>
</dbReference>
<geneLocation type="plasmid" evidence="2 3">
    <name>pPP1</name>
</geneLocation>
<organism evidence="2 3">
    <name type="scientific">Persicobacter psychrovividus</name>
    <dbReference type="NCBI Taxonomy" id="387638"/>
    <lineage>
        <taxon>Bacteria</taxon>
        <taxon>Pseudomonadati</taxon>
        <taxon>Bacteroidota</taxon>
        <taxon>Cytophagia</taxon>
        <taxon>Cytophagales</taxon>
        <taxon>Persicobacteraceae</taxon>
        <taxon>Persicobacter</taxon>
    </lineage>
</organism>
<dbReference type="Gene3D" id="2.60.40.3140">
    <property type="match status" value="1"/>
</dbReference>
<keyword evidence="3" id="KW-1185">Reference proteome</keyword>
<protein>
    <recommendedName>
        <fullName evidence="1">Transglutaminase-like domain-containing protein</fullName>
    </recommendedName>
</protein>
<dbReference type="Gene3D" id="2.60.120.1130">
    <property type="match status" value="1"/>
</dbReference>
<sequence length="669" mass="77572">MRNYLLLIFYFFVQTCYGQSEPELTVRPFGEIKMAELEMTQYDADPEAKGLILFDEGTARFVDGKLGYEIEFTRHKVVKVFDKHDLKCTEVEIPLYLSEKGYKEKVVELQAVTYNLIEGKIVPQNLVGKQVYMEKVNDRWINQKFVFPNVQNGAIIEYEYTVRSPFMFNLPNWNFQSELPTLYSSYCVRLIPAYEYVYWGQGMKKFDIVKTETGKKTRVHGSYSKHYGMAMGSGYEFTDNIQTFVKVNVPAMAEDIPYLTSRNDQIMRVNFQLSRVNYASGQHQEIITTWPNMKKELLQEDRFGKILNKWKRPCKQILENELPLSAENPEKKAQKIIEYVKNNYRWNHQFGKFATQSPKELLQSKTGNSADLNLFLISLLRSAKVEATPVLISTRQHGAINRDYPFLHMFNNVVVLVKTDRLIITDATDRSVAYHHLPVECINAQGLLVDDQAEDQWLQLNLAADYQERTIVDIKHDAEADSWKGVMTKLYFEYAGAMARKEIGADEAAGSAYFEDDFEQIELVKTRGIKKTNKPFTVYIKGEVEAQQINEMVLFDPFLNQPIREQLLKQEKRDFPVDFIYQMKASFTSTIHLPEGYRFVVDTKDLNIDTPLLVANLSFDYTTNKVVVQGDYAFKKDQYSVEEYATLKALIDDVLKGFSQKVVLERIKI</sequence>
<keyword evidence="2" id="KW-0614">Plasmid</keyword>
<feature type="domain" description="Transglutaminase-like" evidence="1">
    <location>
        <begin position="325"/>
        <end position="399"/>
    </location>
</feature>
<dbReference type="EMBL" id="AP025293">
    <property type="protein sequence ID" value="BDD00636.1"/>
    <property type="molecule type" value="Genomic_DNA"/>
</dbReference>
<dbReference type="SUPFAM" id="SSF54001">
    <property type="entry name" value="Cysteine proteinases"/>
    <property type="match status" value="1"/>
</dbReference>
<dbReference type="Proteomes" id="UP001354989">
    <property type="component" value="Plasmid pPP1"/>
</dbReference>
<dbReference type="InterPro" id="IPR038765">
    <property type="entry name" value="Papain-like_cys_pep_sf"/>
</dbReference>
<gene>
    <name evidence="2" type="ORF">PEPS_29160</name>
</gene>
<dbReference type="RefSeq" id="WP_338398462.1">
    <property type="nucleotide sequence ID" value="NZ_AP025293.1"/>
</dbReference>
<reference evidence="2 3" key="1">
    <citation type="submission" date="2021-12" db="EMBL/GenBank/DDBJ databases">
        <title>Genome sequencing of bacteria with rrn-lacking chromosome and rrn-plasmid.</title>
        <authorList>
            <person name="Anda M."/>
            <person name="Iwasaki W."/>
        </authorList>
    </citation>
    <scope>NUCLEOTIDE SEQUENCE [LARGE SCALE GENOMIC DNA]</scope>
    <source>
        <strain evidence="2 3">NBRC 101262</strain>
        <plasmid evidence="2 3">pPP1</plasmid>
    </source>
</reference>
<evidence type="ECO:0000313" key="2">
    <source>
        <dbReference type="EMBL" id="BDD00636.1"/>
    </source>
</evidence>
<evidence type="ECO:0000259" key="1">
    <source>
        <dbReference type="Pfam" id="PF01841"/>
    </source>
</evidence>
<proteinExistence type="predicted"/>